<evidence type="ECO:0000256" key="3">
    <source>
        <dbReference type="ARBA" id="ARBA00022884"/>
    </source>
</evidence>
<evidence type="ECO:0000256" key="6">
    <source>
        <dbReference type="ARBA" id="ARBA00035292"/>
    </source>
</evidence>
<keyword evidence="8" id="KW-0175">Coiled coil</keyword>
<gene>
    <name evidence="7 10" type="primary">rplI</name>
    <name evidence="10" type="ORF">H9876_02490</name>
</gene>
<dbReference type="FunFam" id="3.40.5.10:FF:000002">
    <property type="entry name" value="50S ribosomal protein L9"/>
    <property type="match status" value="1"/>
</dbReference>
<evidence type="ECO:0000256" key="4">
    <source>
        <dbReference type="ARBA" id="ARBA00022980"/>
    </source>
</evidence>
<evidence type="ECO:0000313" key="11">
    <source>
        <dbReference type="Proteomes" id="UP000886878"/>
    </source>
</evidence>
<dbReference type="SUPFAM" id="SSF55658">
    <property type="entry name" value="L9 N-domain-like"/>
    <property type="match status" value="1"/>
</dbReference>
<dbReference type="Proteomes" id="UP000886878">
    <property type="component" value="Unassembled WGS sequence"/>
</dbReference>
<dbReference type="GO" id="GO:0003735">
    <property type="term" value="F:structural constituent of ribosome"/>
    <property type="evidence" value="ECO:0007669"/>
    <property type="project" value="InterPro"/>
</dbReference>
<reference evidence="10" key="1">
    <citation type="journal article" date="2021" name="PeerJ">
        <title>Extensive microbial diversity within the chicken gut microbiome revealed by metagenomics and culture.</title>
        <authorList>
            <person name="Gilroy R."/>
            <person name="Ravi A."/>
            <person name="Getino M."/>
            <person name="Pursley I."/>
            <person name="Horton D.L."/>
            <person name="Alikhan N.F."/>
            <person name="Baker D."/>
            <person name="Gharbi K."/>
            <person name="Hall N."/>
            <person name="Watson M."/>
            <person name="Adriaenssens E.M."/>
            <person name="Foster-Nyarko E."/>
            <person name="Jarju S."/>
            <person name="Secka A."/>
            <person name="Antonio M."/>
            <person name="Oren A."/>
            <person name="Chaudhuri R.R."/>
            <person name="La Ragione R."/>
            <person name="Hildebrand F."/>
            <person name="Pallen M.J."/>
        </authorList>
    </citation>
    <scope>NUCLEOTIDE SEQUENCE</scope>
    <source>
        <strain evidence="10">ChiHejej3B27-2180</strain>
    </source>
</reference>
<evidence type="ECO:0000259" key="9">
    <source>
        <dbReference type="PROSITE" id="PS00651"/>
    </source>
</evidence>
<dbReference type="Gene3D" id="3.40.5.10">
    <property type="entry name" value="Ribosomal protein L9, N-terminal domain"/>
    <property type="match status" value="1"/>
</dbReference>
<evidence type="ECO:0000256" key="5">
    <source>
        <dbReference type="ARBA" id="ARBA00023274"/>
    </source>
</evidence>
<dbReference type="GO" id="GO:0005840">
    <property type="term" value="C:ribosome"/>
    <property type="evidence" value="ECO:0007669"/>
    <property type="project" value="UniProtKB-KW"/>
</dbReference>
<comment type="caution">
    <text evidence="10">The sequence shown here is derived from an EMBL/GenBank/DDBJ whole genome shotgun (WGS) entry which is preliminary data.</text>
</comment>
<accession>A0A9D1QP76</accession>
<dbReference type="EMBL" id="DXGK01000045">
    <property type="protein sequence ID" value="HIW70239.1"/>
    <property type="molecule type" value="Genomic_DNA"/>
</dbReference>
<feature type="coiled-coil region" evidence="8">
    <location>
        <begin position="55"/>
        <end position="82"/>
    </location>
</feature>
<dbReference type="InterPro" id="IPR020069">
    <property type="entry name" value="Ribosomal_bL9_C"/>
</dbReference>
<dbReference type="PANTHER" id="PTHR21368">
    <property type="entry name" value="50S RIBOSOMAL PROTEIN L9"/>
    <property type="match status" value="1"/>
</dbReference>
<dbReference type="InterPro" id="IPR036791">
    <property type="entry name" value="Ribosomal_bL9_C_sf"/>
</dbReference>
<dbReference type="HAMAP" id="MF_00503">
    <property type="entry name" value="Ribosomal_bL9"/>
    <property type="match status" value="1"/>
</dbReference>
<dbReference type="PROSITE" id="PS00651">
    <property type="entry name" value="RIBOSOMAL_L9"/>
    <property type="match status" value="1"/>
</dbReference>
<reference evidence="10" key="2">
    <citation type="submission" date="2021-04" db="EMBL/GenBank/DDBJ databases">
        <authorList>
            <person name="Gilroy R."/>
        </authorList>
    </citation>
    <scope>NUCLEOTIDE SEQUENCE</scope>
    <source>
        <strain evidence="10">ChiHejej3B27-2180</strain>
    </source>
</reference>
<evidence type="ECO:0000256" key="8">
    <source>
        <dbReference type="SAM" id="Coils"/>
    </source>
</evidence>
<comment type="function">
    <text evidence="7">Binds to the 23S rRNA.</text>
</comment>
<keyword evidence="3 7" id="KW-0694">RNA-binding</keyword>
<keyword evidence="5 7" id="KW-0687">Ribonucleoprotein</keyword>
<evidence type="ECO:0000256" key="2">
    <source>
        <dbReference type="ARBA" id="ARBA00022730"/>
    </source>
</evidence>
<evidence type="ECO:0000313" key="10">
    <source>
        <dbReference type="EMBL" id="HIW70239.1"/>
    </source>
</evidence>
<feature type="domain" description="Ribosomal protein L9" evidence="9">
    <location>
        <begin position="13"/>
        <end position="40"/>
    </location>
</feature>
<dbReference type="InterPro" id="IPR009027">
    <property type="entry name" value="Ribosomal_bL9/RNase_H1_N"/>
</dbReference>
<dbReference type="Pfam" id="PF03948">
    <property type="entry name" value="Ribosomal_L9_C"/>
    <property type="match status" value="1"/>
</dbReference>
<dbReference type="InterPro" id="IPR036935">
    <property type="entry name" value="Ribosomal_bL9_N_sf"/>
</dbReference>
<sequence>MKVIFVKDVRGRGKRGDVKEVSDGYAENFLIKRGMAKRATKAALSQLRGQQRAEEKHAAEELAEAKEMKKRLEDDNTVVELSAKAGDDGRIFGSISSKQIKTALEKQFGLKIDKRKIELAAPIKALGYVSVPIRLHHDVSANIRIHIAEK</sequence>
<dbReference type="AlphaFoldDB" id="A0A9D1QP76"/>
<evidence type="ECO:0000256" key="7">
    <source>
        <dbReference type="HAMAP-Rule" id="MF_00503"/>
    </source>
</evidence>
<dbReference type="Gene3D" id="3.10.430.100">
    <property type="entry name" value="Ribosomal protein L9, C-terminal domain"/>
    <property type="match status" value="1"/>
</dbReference>
<proteinExistence type="inferred from homology"/>
<keyword evidence="2 7" id="KW-0699">rRNA-binding</keyword>
<dbReference type="GO" id="GO:0019843">
    <property type="term" value="F:rRNA binding"/>
    <property type="evidence" value="ECO:0007669"/>
    <property type="project" value="UniProtKB-UniRule"/>
</dbReference>
<name>A0A9D1QP76_9LACO</name>
<protein>
    <recommendedName>
        <fullName evidence="6 7">Large ribosomal subunit protein bL9</fullName>
    </recommendedName>
</protein>
<comment type="similarity">
    <text evidence="1 7">Belongs to the bacterial ribosomal protein bL9 family.</text>
</comment>
<keyword evidence="4 7" id="KW-0689">Ribosomal protein</keyword>
<organism evidence="10 11">
    <name type="scientific">Candidatus Limosilactobacillus merdipullorum</name>
    <dbReference type="NCBI Taxonomy" id="2838653"/>
    <lineage>
        <taxon>Bacteria</taxon>
        <taxon>Bacillati</taxon>
        <taxon>Bacillota</taxon>
        <taxon>Bacilli</taxon>
        <taxon>Lactobacillales</taxon>
        <taxon>Lactobacillaceae</taxon>
        <taxon>Limosilactobacillus</taxon>
    </lineage>
</organism>
<dbReference type="GO" id="GO:1990904">
    <property type="term" value="C:ribonucleoprotein complex"/>
    <property type="evidence" value="ECO:0007669"/>
    <property type="project" value="UniProtKB-KW"/>
</dbReference>
<dbReference type="Pfam" id="PF01281">
    <property type="entry name" value="Ribosomal_L9_N"/>
    <property type="match status" value="1"/>
</dbReference>
<dbReference type="InterPro" id="IPR000244">
    <property type="entry name" value="Ribosomal_bL9"/>
</dbReference>
<dbReference type="InterPro" id="IPR020594">
    <property type="entry name" value="Ribosomal_bL9_bac/chp"/>
</dbReference>
<dbReference type="SUPFAM" id="SSF55653">
    <property type="entry name" value="Ribosomal protein L9 C-domain"/>
    <property type="match status" value="1"/>
</dbReference>
<evidence type="ECO:0000256" key="1">
    <source>
        <dbReference type="ARBA" id="ARBA00010605"/>
    </source>
</evidence>
<dbReference type="GO" id="GO:0006412">
    <property type="term" value="P:translation"/>
    <property type="evidence" value="ECO:0007669"/>
    <property type="project" value="UniProtKB-UniRule"/>
</dbReference>
<dbReference type="NCBIfam" id="TIGR00158">
    <property type="entry name" value="L9"/>
    <property type="match status" value="1"/>
</dbReference>
<dbReference type="InterPro" id="IPR020070">
    <property type="entry name" value="Ribosomal_bL9_N"/>
</dbReference>